<dbReference type="RefSeq" id="WP_335425427.1">
    <property type="nucleotide sequence ID" value="NZ_JBALHR010000023.1"/>
</dbReference>
<comment type="caution">
    <text evidence="1">The sequence shown here is derived from an EMBL/GenBank/DDBJ whole genome shotgun (WGS) entry which is preliminary data.</text>
</comment>
<protein>
    <recommendedName>
        <fullName evidence="3">Asparagine synthase</fullName>
    </recommendedName>
</protein>
<sequence>MLITSSTDLSKLQDTLIGVAHSEECSIFGQAGLEEFLRKHSLGEFSPIYGNYILLRKDAQGTDIETDHFGLSKVYCYKGVSSWAISDSIAKLTDFAKMNGERLTPYRPAAYAFQMKTGIGQQLSSFRTAVAEITLVPHWFNLRVDQSGLSLHRKAHPNWSPDLDASIDSAKRFFGSLVRSYLDRGFNPIILLSAGLDSRCTAAVLSSSLSSDQSSKIESVSMKGAAFAAERELAEQLASKFNFSQRSGIPMERRPSWSDWRVAFLGAYSVFDVFPRFSLPTVLFGGSCAENVKPFYDWGGQLAGIPFPDIIPDDMKSEIYGDIQSALDEFQRVETVALTPEQRHYQAFRNRFHFGKDVRETIFNFPPLVYSMLHAKDQAADLSAFHRIIFQSASEDVFEHPFDSVEKSFNRKIPDEWVSGRGRKIDTVQREIFVGQYPAARFDNLSGTESHMAEEPARTVGFLSPDFFVEFDAAFEYVKKEDLLDGRVVRNAFTQINWLKQSPPYNFPGILPDLMAVLSIGMANANR</sequence>
<dbReference type="Proteomes" id="UP001431963">
    <property type="component" value="Unassembled WGS sequence"/>
</dbReference>
<organism evidence="1 2">
    <name type="scientific">Gemmobacter denitrificans</name>
    <dbReference type="NCBI Taxonomy" id="3123040"/>
    <lineage>
        <taxon>Bacteria</taxon>
        <taxon>Pseudomonadati</taxon>
        <taxon>Pseudomonadota</taxon>
        <taxon>Alphaproteobacteria</taxon>
        <taxon>Rhodobacterales</taxon>
        <taxon>Paracoccaceae</taxon>
        <taxon>Gemmobacter</taxon>
    </lineage>
</organism>
<dbReference type="Gene3D" id="3.40.50.620">
    <property type="entry name" value="HUPs"/>
    <property type="match status" value="1"/>
</dbReference>
<name>A0ABU8C0A4_9RHOB</name>
<proteinExistence type="predicted"/>
<dbReference type="EMBL" id="JBALHR010000023">
    <property type="protein sequence ID" value="MEH7830383.1"/>
    <property type="molecule type" value="Genomic_DNA"/>
</dbReference>
<keyword evidence="2" id="KW-1185">Reference proteome</keyword>
<evidence type="ECO:0000313" key="2">
    <source>
        <dbReference type="Proteomes" id="UP001431963"/>
    </source>
</evidence>
<dbReference type="InterPro" id="IPR014729">
    <property type="entry name" value="Rossmann-like_a/b/a_fold"/>
</dbReference>
<accession>A0ABU8C0A4</accession>
<reference evidence="1" key="1">
    <citation type="submission" date="2024-02" db="EMBL/GenBank/DDBJ databases">
        <title>Genome sequences of strain Gemmobacter sp. JM10B15.</title>
        <authorList>
            <person name="Zhang M."/>
        </authorList>
    </citation>
    <scope>NUCLEOTIDE SEQUENCE</scope>
    <source>
        <strain evidence="1">JM10B15</strain>
    </source>
</reference>
<evidence type="ECO:0008006" key="3">
    <source>
        <dbReference type="Google" id="ProtNLM"/>
    </source>
</evidence>
<gene>
    <name evidence="1" type="ORF">V6590_19710</name>
</gene>
<evidence type="ECO:0000313" key="1">
    <source>
        <dbReference type="EMBL" id="MEH7830383.1"/>
    </source>
</evidence>